<evidence type="ECO:0008006" key="2">
    <source>
        <dbReference type="Google" id="ProtNLM"/>
    </source>
</evidence>
<accession>A0A382IHM7</accession>
<sequence>MGTTDDTSSFPRIGLMLPYEGAVSATGIIDAARAAESAGLESVWGGDHIAFPVEMNSINPTTP</sequence>
<reference evidence="1" key="1">
    <citation type="submission" date="2018-05" db="EMBL/GenBank/DDBJ databases">
        <authorList>
            <person name="Lanie J.A."/>
            <person name="Ng W.-L."/>
            <person name="Kazmierczak K.M."/>
            <person name="Andrzejewski T.M."/>
            <person name="Davidsen T.M."/>
            <person name="Wayne K.J."/>
            <person name="Tettelin H."/>
            <person name="Glass J.I."/>
            <person name="Rusch D."/>
            <person name="Podicherti R."/>
            <person name="Tsui H.-C.T."/>
            <person name="Winkler M.E."/>
        </authorList>
    </citation>
    <scope>NUCLEOTIDE SEQUENCE</scope>
</reference>
<dbReference type="SUPFAM" id="SSF51679">
    <property type="entry name" value="Bacterial luciferase-like"/>
    <property type="match status" value="1"/>
</dbReference>
<name>A0A382IHM7_9ZZZZ</name>
<organism evidence="1">
    <name type="scientific">marine metagenome</name>
    <dbReference type="NCBI Taxonomy" id="408172"/>
    <lineage>
        <taxon>unclassified sequences</taxon>
        <taxon>metagenomes</taxon>
        <taxon>ecological metagenomes</taxon>
    </lineage>
</organism>
<dbReference type="AlphaFoldDB" id="A0A382IHM7"/>
<dbReference type="InterPro" id="IPR036661">
    <property type="entry name" value="Luciferase-like_sf"/>
</dbReference>
<protein>
    <recommendedName>
        <fullName evidence="2">Luciferase-like domain-containing protein</fullName>
    </recommendedName>
</protein>
<dbReference type="EMBL" id="UINC01066956">
    <property type="protein sequence ID" value="SVB98161.1"/>
    <property type="molecule type" value="Genomic_DNA"/>
</dbReference>
<dbReference type="GO" id="GO:0016705">
    <property type="term" value="F:oxidoreductase activity, acting on paired donors, with incorporation or reduction of molecular oxygen"/>
    <property type="evidence" value="ECO:0007669"/>
    <property type="project" value="InterPro"/>
</dbReference>
<evidence type="ECO:0000313" key="1">
    <source>
        <dbReference type="EMBL" id="SVB98161.1"/>
    </source>
</evidence>
<gene>
    <name evidence="1" type="ORF">METZ01_LOCUS251015</name>
</gene>
<proteinExistence type="predicted"/>
<dbReference type="Gene3D" id="3.20.20.30">
    <property type="entry name" value="Luciferase-like domain"/>
    <property type="match status" value="1"/>
</dbReference>
<feature type="non-terminal residue" evidence="1">
    <location>
        <position position="63"/>
    </location>
</feature>